<evidence type="ECO:0000256" key="16">
    <source>
        <dbReference type="SAM" id="MobiDB-lite"/>
    </source>
</evidence>
<evidence type="ECO:0000256" key="7">
    <source>
        <dbReference type="ARBA" id="ARBA00022837"/>
    </source>
</evidence>
<feature type="compositionally biased region" description="Basic and acidic residues" evidence="16">
    <location>
        <begin position="149"/>
        <end position="158"/>
    </location>
</feature>
<dbReference type="InterPro" id="IPR050599">
    <property type="entry name" value="VDCC_alpha-1_subunit"/>
</dbReference>
<evidence type="ECO:0000256" key="6">
    <source>
        <dbReference type="ARBA" id="ARBA00022692"/>
    </source>
</evidence>
<evidence type="ECO:0000256" key="4">
    <source>
        <dbReference type="ARBA" id="ARBA00022568"/>
    </source>
</evidence>
<keyword evidence="8" id="KW-0851">Voltage-gated channel</keyword>
<dbReference type="Gene3D" id="1.10.287.70">
    <property type="match status" value="3"/>
</dbReference>
<keyword evidence="4" id="KW-0109">Calcium transport</keyword>
<keyword evidence="10" id="KW-0406">Ion transport</keyword>
<feature type="transmembrane region" description="Helical" evidence="17">
    <location>
        <begin position="1400"/>
        <end position="1417"/>
    </location>
</feature>
<comment type="subcellular location">
    <subcellularLocation>
        <location evidence="1">Cell membrane</location>
        <topology evidence="1">Multi-pass membrane protein</topology>
    </subcellularLocation>
</comment>
<accession>A0AAW0D7A0</accession>
<feature type="domain" description="Ion transport" evidence="18">
    <location>
        <begin position="1059"/>
        <end position="1346"/>
    </location>
</feature>
<proteinExistence type="inferred from homology"/>
<feature type="region of interest" description="Disordered" evidence="16">
    <location>
        <begin position="1"/>
        <end position="188"/>
    </location>
</feature>
<feature type="transmembrane region" description="Helical" evidence="17">
    <location>
        <begin position="1316"/>
        <end position="1339"/>
    </location>
</feature>
<dbReference type="GO" id="GO:0005891">
    <property type="term" value="C:voltage-gated calcium channel complex"/>
    <property type="evidence" value="ECO:0007669"/>
    <property type="project" value="TreeGrafter"/>
</dbReference>
<sequence length="1953" mass="219168">MSLHKSGGLSRNSSSSSAIDLTGTPAGIASAPPSPSLDPSDTTISRRRSTSRGRDGSGSDFGQDPLRLGDLPRFELTQQARQQQSQRAVNQTNSSDDPFDSPTDERFRYHTQQARPRYVSDSTTYSTTHSGPSTTSLLAGVGNNSDEMEGQREDDEARLTTNMSRNPTEQAWSAGVDMEQSAGASPRSRRRTRIQLEIICDGMSLRVVNLRGAGLENQIRLADDDDDEKGVRREEEPASRPVFGRDVPLRGRTICCLGPNSRIRLALYNLLIHPVTEPLILVLIIVNAVVLTIQGAQSLTLADEDAEPPRLKGYFHSWEDYVLFALFIVFTIEAFARICVSGFLFDPDIPASTFFTAPLSSHPDMPVMVATQSTTPTSSNLARQASLTQGTGGPLSRFNETFKRPWQLPYSTEVTSGTSTPANNTSAPSSSLTSLSSSQPKNLVQEKFMNAHNILRDPSQPTFLSSMLRSDRKNPNDTLALPFRLSLRQITHKTTRNLPYLRQSWSRIDFVAILSFWVTFALATSGLERGSQHIGIFRAMSVIRTSRLLTITSGTTTIMHSLKTARPLLTRRSCYLLAVNGEEEIQLEQFCGGYINSTSLESVSFLMSDGEVSPSEPKGYICPLGQICKENDVNPNSNVESFDTIYYAAFQMIVAASANGHLYRMTLMMSGPPIVSNVPTKRTASSLSTPTQSPFGFSLALTSLVLQATRTSEVSETHSQLMSWGELVITLLFDLEIAWRIVASLPDWRGFFRHGHNILDLVLAIGSSVIQLPWVKNSMVYPWFTIFQLARFYRVILVVPRMKPLMLTVFGNMYGLVNMSLFLILVNYIAALVAIQLIRGDMSSDINMNFGEIFNSFLGDWSMTPAEAETPLGQSAIVVIFFAGWLFFAYFIVMQMFIAVINENFQVAEEHKKSRQASQYWAAHRVQSGKSTWMKRMNPYRWVRPNPVKVKVENLPSNLVLPMQKLSFKIMVDRQDWMEARIRELLASVNPETANRADIDDAIYERRAQKADFIRDHPTYDKTFWIFSQKSTARRLCQKVVAPANGPRIFGAPQSPVAHPIFQMIIFLAVVGGIVTEIIATPFYRRNFFMENGLGRDAWFDIAETVFGLTLLLEFLIKIGADGFLFTPNAYIKSIWNVIDFIILVGLLINVTTGLIFIGGLSRLTRSLKALRVLRLITLFDRMRNSFQTLIISGASRIMDAAILAILYMIPYAVWGLNIFAGQMNQCNDEGVQDSSECVGEYITSVVGDDKFGFPVPRAWDNPSPSTTFSFDSFKSSLLILFEIVSLEGWIDVMNTATSIVGRNDQPQTNVSEWNALFFLIYHLVGGVVILTLFISIIIGNFSSRTGTAFLTQAQREWIDLKKLFQRQRPSKRPQRKPTGFRGWCFDRAVHKHGWWSRGMSFLFGLHVIVLMTQTYTTQKVADTLRNDFFLAITFIYIVDVLVRLTGLGWNSFRANGWNLFDVIVTTGSFVTTFIARFGTSGFVASQLQKLFLVSIAFKLVQRSNSLNKLFKTAIASLPTILSLLLLWLILFGFFAILKVEVFGLTKWGGAENHNQNYAAVSNALVMLSFMSTGEGWNEFIAVVYPRCTNTSGTDSESDCGSIGWSFTLFIAWNILSMYIFVNLFTGVVVESFSYVFQSTGGAKSITREQMRSFKKIWAEYANPKTEHLERQNFVPFFGKLSGVFEVRIYPTEWSIPNIVAACKDTSNTEPSWMRPRVVDGVDLDKLERALNSIDYTAIRKRRALYCRLYHEATIAHQPGKGISFTDMLMLLAHHKLIVDHEALILNDLVVRTETNKLVTDLVNLDRVHSLLKTISYRRRFLAHLEQKRTSRFEQSQDIPAIVIDSMPGSPQSTRDISSVYDSAPSSPTPERRQHRPDMSPLSLDRMSLGSPGSALQRSSRRGSDLSMLSTDLGYRYPRDSMSEDDPQLVLSSMQNSLWGDMMSEAMKEEEKR</sequence>
<evidence type="ECO:0000256" key="1">
    <source>
        <dbReference type="ARBA" id="ARBA00004651"/>
    </source>
</evidence>
<dbReference type="Proteomes" id="UP001383192">
    <property type="component" value="Unassembled WGS sequence"/>
</dbReference>
<feature type="transmembrane region" description="Helical" evidence="17">
    <location>
        <begin position="1064"/>
        <end position="1084"/>
    </location>
</feature>
<evidence type="ECO:0000256" key="12">
    <source>
        <dbReference type="ARBA" id="ARBA00023180"/>
    </source>
</evidence>
<feature type="transmembrane region" description="Helical" evidence="17">
    <location>
        <begin position="1141"/>
        <end position="1165"/>
    </location>
</feature>
<evidence type="ECO:0000256" key="15">
    <source>
        <dbReference type="ARBA" id="ARBA00067459"/>
    </source>
</evidence>
<feature type="domain" description="Ion transport" evidence="18">
    <location>
        <begin position="499"/>
        <end position="652"/>
    </location>
</feature>
<dbReference type="FunFam" id="1.10.287.70:FF:000093">
    <property type="entry name" value="Calcium channel subunit Cch1"/>
    <property type="match status" value="1"/>
</dbReference>
<feature type="compositionally biased region" description="Low complexity" evidence="16">
    <location>
        <begin position="1"/>
        <end position="17"/>
    </location>
</feature>
<dbReference type="GO" id="GO:0098703">
    <property type="term" value="P:calcium ion import across plasma membrane"/>
    <property type="evidence" value="ECO:0007669"/>
    <property type="project" value="TreeGrafter"/>
</dbReference>
<reference evidence="19 20" key="1">
    <citation type="submission" date="2024-01" db="EMBL/GenBank/DDBJ databases">
        <title>A draft genome for a cacao thread blight-causing isolate of Paramarasmius palmivorus.</title>
        <authorList>
            <person name="Baruah I.K."/>
            <person name="Bukari Y."/>
            <person name="Amoako-Attah I."/>
            <person name="Meinhardt L.W."/>
            <person name="Bailey B.A."/>
            <person name="Cohen S.P."/>
        </authorList>
    </citation>
    <scope>NUCLEOTIDE SEQUENCE [LARGE SCALE GENOMIC DNA]</scope>
    <source>
        <strain evidence="19 20">GH-12</strain>
    </source>
</reference>
<feature type="transmembrane region" description="Helical" evidence="17">
    <location>
        <begin position="872"/>
        <end position="893"/>
    </location>
</feature>
<dbReference type="PANTHER" id="PTHR45628">
    <property type="entry name" value="VOLTAGE-DEPENDENT CALCIUM CHANNEL TYPE A SUBUNIT ALPHA-1"/>
    <property type="match status" value="1"/>
</dbReference>
<keyword evidence="6 17" id="KW-0812">Transmembrane</keyword>
<feature type="region of interest" description="Disordered" evidence="16">
    <location>
        <begin position="1840"/>
        <end position="1907"/>
    </location>
</feature>
<evidence type="ECO:0000256" key="11">
    <source>
        <dbReference type="ARBA" id="ARBA00023136"/>
    </source>
</evidence>
<protein>
    <recommendedName>
        <fullName evidence="15">Calcium-channel protein CCH1</fullName>
    </recommendedName>
</protein>
<keyword evidence="3" id="KW-1003">Cell membrane</keyword>
<dbReference type="EMBL" id="JAYKXP010000019">
    <property type="protein sequence ID" value="KAK7047557.1"/>
    <property type="molecule type" value="Genomic_DNA"/>
</dbReference>
<feature type="domain" description="Ion transport" evidence="18">
    <location>
        <begin position="1395"/>
        <end position="1638"/>
    </location>
</feature>
<evidence type="ECO:0000313" key="20">
    <source>
        <dbReference type="Proteomes" id="UP001383192"/>
    </source>
</evidence>
<feature type="compositionally biased region" description="Low complexity" evidence="16">
    <location>
        <begin position="77"/>
        <end position="93"/>
    </location>
</feature>
<evidence type="ECO:0000256" key="5">
    <source>
        <dbReference type="ARBA" id="ARBA00022673"/>
    </source>
</evidence>
<keyword evidence="2" id="KW-0813">Transport</keyword>
<dbReference type="Gene3D" id="1.20.120.350">
    <property type="entry name" value="Voltage-gated potassium channels. Chain C"/>
    <property type="match status" value="3"/>
</dbReference>
<keyword evidence="7" id="KW-0106">Calcium</keyword>
<keyword evidence="20" id="KW-1185">Reference proteome</keyword>
<feature type="transmembrane region" description="Helical" evidence="17">
    <location>
        <begin position="820"/>
        <end position="838"/>
    </location>
</feature>
<feature type="compositionally biased region" description="Polar residues" evidence="16">
    <location>
        <begin position="110"/>
        <end position="145"/>
    </location>
</feature>
<feature type="compositionally biased region" description="Low complexity" evidence="16">
    <location>
        <begin position="25"/>
        <end position="43"/>
    </location>
</feature>
<keyword evidence="9 17" id="KW-1133">Transmembrane helix</keyword>
<feature type="transmembrane region" description="Helical" evidence="17">
    <location>
        <begin position="1458"/>
        <end position="1476"/>
    </location>
</feature>
<evidence type="ECO:0000259" key="18">
    <source>
        <dbReference type="Pfam" id="PF00520"/>
    </source>
</evidence>
<comment type="caution">
    <text evidence="19">The sequence shown here is derived from an EMBL/GenBank/DDBJ whole genome shotgun (WGS) entry which is preliminary data.</text>
</comment>
<feature type="domain" description="Ion transport" evidence="18">
    <location>
        <begin position="697"/>
        <end position="912"/>
    </location>
</feature>
<evidence type="ECO:0000256" key="14">
    <source>
        <dbReference type="ARBA" id="ARBA00061395"/>
    </source>
</evidence>
<evidence type="ECO:0000256" key="17">
    <source>
        <dbReference type="SAM" id="Phobius"/>
    </source>
</evidence>
<feature type="transmembrane region" description="Helical" evidence="17">
    <location>
        <begin position="1513"/>
        <end position="1538"/>
    </location>
</feature>
<evidence type="ECO:0000256" key="13">
    <source>
        <dbReference type="ARBA" id="ARBA00023303"/>
    </source>
</evidence>
<feature type="transmembrane region" description="Helical" evidence="17">
    <location>
        <begin position="1429"/>
        <end position="1446"/>
    </location>
</feature>
<organism evidence="19 20">
    <name type="scientific">Paramarasmius palmivorus</name>
    <dbReference type="NCBI Taxonomy" id="297713"/>
    <lineage>
        <taxon>Eukaryota</taxon>
        <taxon>Fungi</taxon>
        <taxon>Dikarya</taxon>
        <taxon>Basidiomycota</taxon>
        <taxon>Agaricomycotina</taxon>
        <taxon>Agaricomycetes</taxon>
        <taxon>Agaricomycetidae</taxon>
        <taxon>Agaricales</taxon>
        <taxon>Marasmiineae</taxon>
        <taxon>Marasmiaceae</taxon>
        <taxon>Paramarasmius</taxon>
    </lineage>
</organism>
<evidence type="ECO:0000256" key="10">
    <source>
        <dbReference type="ARBA" id="ARBA00023065"/>
    </source>
</evidence>
<dbReference type="SUPFAM" id="SSF81324">
    <property type="entry name" value="Voltage-gated potassium channels"/>
    <property type="match status" value="3"/>
</dbReference>
<dbReference type="Pfam" id="PF00520">
    <property type="entry name" value="Ion_trans"/>
    <property type="match status" value="4"/>
</dbReference>
<dbReference type="PANTHER" id="PTHR45628:SF7">
    <property type="entry name" value="VOLTAGE-DEPENDENT CALCIUM CHANNEL TYPE A SUBUNIT ALPHA-1"/>
    <property type="match status" value="1"/>
</dbReference>
<keyword evidence="5" id="KW-0107">Calcium channel</keyword>
<dbReference type="InterPro" id="IPR005821">
    <property type="entry name" value="Ion_trans_dom"/>
</dbReference>
<feature type="compositionally biased region" description="Low complexity" evidence="16">
    <location>
        <begin position="418"/>
        <end position="437"/>
    </location>
</feature>
<keyword evidence="12" id="KW-0325">Glycoprotein</keyword>
<gene>
    <name evidence="19" type="primary">CCH1</name>
    <name evidence="19" type="ORF">VNI00_006325</name>
</gene>
<evidence type="ECO:0000313" key="19">
    <source>
        <dbReference type="EMBL" id="KAK7047557.1"/>
    </source>
</evidence>
<keyword evidence="13" id="KW-0407">Ion channel</keyword>
<evidence type="ECO:0000256" key="3">
    <source>
        <dbReference type="ARBA" id="ARBA00022475"/>
    </source>
</evidence>
<feature type="transmembrane region" description="Helical" evidence="17">
    <location>
        <begin position="780"/>
        <end position="799"/>
    </location>
</feature>
<comment type="similarity">
    <text evidence="14">Belongs to the calcium channel alpha-1 subunit (TC 1.A.1.11) family.</text>
</comment>
<feature type="region of interest" description="Disordered" evidence="16">
    <location>
        <begin position="413"/>
        <end position="437"/>
    </location>
</feature>
<evidence type="ECO:0000256" key="2">
    <source>
        <dbReference type="ARBA" id="ARBA00022448"/>
    </source>
</evidence>
<dbReference type="InterPro" id="IPR027359">
    <property type="entry name" value="Volt_channel_dom_sf"/>
</dbReference>
<name>A0AAW0D7A0_9AGAR</name>
<keyword evidence="11 17" id="KW-0472">Membrane</keyword>
<evidence type="ECO:0000256" key="9">
    <source>
        <dbReference type="ARBA" id="ARBA00022989"/>
    </source>
</evidence>
<feature type="compositionally biased region" description="Polar residues" evidence="16">
    <location>
        <begin position="1849"/>
        <end position="1866"/>
    </location>
</feature>
<feature type="transmembrane region" description="Helical" evidence="17">
    <location>
        <begin position="1186"/>
        <end position="1210"/>
    </location>
</feature>
<feature type="compositionally biased region" description="Polar residues" evidence="16">
    <location>
        <begin position="159"/>
        <end position="171"/>
    </location>
</feature>
<feature type="transmembrane region" description="Helical" evidence="17">
    <location>
        <begin position="1603"/>
        <end position="1625"/>
    </location>
</feature>
<dbReference type="GO" id="GO:0008331">
    <property type="term" value="F:high voltage-gated calcium channel activity"/>
    <property type="evidence" value="ECO:0007669"/>
    <property type="project" value="TreeGrafter"/>
</dbReference>
<evidence type="ECO:0000256" key="8">
    <source>
        <dbReference type="ARBA" id="ARBA00022882"/>
    </source>
</evidence>